<dbReference type="SUPFAM" id="SSF57863">
    <property type="entry name" value="ArfGap/RecO-like zinc finger"/>
    <property type="match status" value="1"/>
</dbReference>
<dbReference type="GO" id="GO:0006310">
    <property type="term" value="P:DNA recombination"/>
    <property type="evidence" value="ECO:0007669"/>
    <property type="project" value="UniProtKB-UniRule"/>
</dbReference>
<protein>
    <recommendedName>
        <fullName evidence="2 7">DNA repair protein RecO</fullName>
    </recommendedName>
    <alternativeName>
        <fullName evidence="6 7">Recombination protein O</fullName>
    </alternativeName>
</protein>
<dbReference type="InterPro" id="IPR037278">
    <property type="entry name" value="ARFGAP/RecO"/>
</dbReference>
<dbReference type="Gene3D" id="1.20.1440.120">
    <property type="entry name" value="Recombination protein O, C-terminal domain"/>
    <property type="match status" value="1"/>
</dbReference>
<dbReference type="SUPFAM" id="SSF50249">
    <property type="entry name" value="Nucleic acid-binding proteins"/>
    <property type="match status" value="1"/>
</dbReference>
<evidence type="ECO:0000256" key="5">
    <source>
        <dbReference type="ARBA" id="ARBA00023204"/>
    </source>
</evidence>
<dbReference type="PANTHER" id="PTHR33991:SF1">
    <property type="entry name" value="DNA REPAIR PROTEIN RECO"/>
    <property type="match status" value="1"/>
</dbReference>
<dbReference type="GO" id="GO:0043590">
    <property type="term" value="C:bacterial nucleoid"/>
    <property type="evidence" value="ECO:0007669"/>
    <property type="project" value="TreeGrafter"/>
</dbReference>
<evidence type="ECO:0000256" key="2">
    <source>
        <dbReference type="ARBA" id="ARBA00021310"/>
    </source>
</evidence>
<proteinExistence type="inferred from homology"/>
<keyword evidence="5 7" id="KW-0234">DNA repair</keyword>
<evidence type="ECO:0000313" key="10">
    <source>
        <dbReference type="Proteomes" id="UP000823618"/>
    </source>
</evidence>
<dbReference type="HAMAP" id="MF_00201">
    <property type="entry name" value="RecO"/>
    <property type="match status" value="1"/>
</dbReference>
<dbReference type="InterPro" id="IPR042242">
    <property type="entry name" value="RecO_C"/>
</dbReference>
<evidence type="ECO:0000256" key="7">
    <source>
        <dbReference type="HAMAP-Rule" id="MF_00201"/>
    </source>
</evidence>
<dbReference type="InterPro" id="IPR003717">
    <property type="entry name" value="RecO"/>
</dbReference>
<dbReference type="AlphaFoldDB" id="A0A9D9HY75"/>
<dbReference type="InterPro" id="IPR022572">
    <property type="entry name" value="DNA_rep/recomb_RecO_N"/>
</dbReference>
<evidence type="ECO:0000256" key="4">
    <source>
        <dbReference type="ARBA" id="ARBA00023172"/>
    </source>
</evidence>
<evidence type="ECO:0000313" key="9">
    <source>
        <dbReference type="EMBL" id="MBO8462338.1"/>
    </source>
</evidence>
<dbReference type="Gene3D" id="2.40.50.140">
    <property type="entry name" value="Nucleic acid-binding proteins"/>
    <property type="match status" value="1"/>
</dbReference>
<dbReference type="PANTHER" id="PTHR33991">
    <property type="entry name" value="DNA REPAIR PROTEIN RECO"/>
    <property type="match status" value="1"/>
</dbReference>
<dbReference type="InterPro" id="IPR012340">
    <property type="entry name" value="NA-bd_OB-fold"/>
</dbReference>
<evidence type="ECO:0000256" key="6">
    <source>
        <dbReference type="ARBA" id="ARBA00033409"/>
    </source>
</evidence>
<evidence type="ECO:0000256" key="1">
    <source>
        <dbReference type="ARBA" id="ARBA00007452"/>
    </source>
</evidence>
<dbReference type="EMBL" id="JADIML010000009">
    <property type="protein sequence ID" value="MBO8462338.1"/>
    <property type="molecule type" value="Genomic_DNA"/>
</dbReference>
<comment type="caution">
    <text evidence="9">The sequence shown here is derived from an EMBL/GenBank/DDBJ whole genome shotgun (WGS) entry which is preliminary data.</text>
</comment>
<evidence type="ECO:0000259" key="8">
    <source>
        <dbReference type="Pfam" id="PF11967"/>
    </source>
</evidence>
<feature type="domain" description="DNA replication/recombination mediator RecO N-terminal" evidence="8">
    <location>
        <begin position="4"/>
        <end position="80"/>
    </location>
</feature>
<dbReference type="Proteomes" id="UP000823618">
    <property type="component" value="Unassembled WGS sequence"/>
</dbReference>
<evidence type="ECO:0000256" key="3">
    <source>
        <dbReference type="ARBA" id="ARBA00022763"/>
    </source>
</evidence>
<sequence length="247" mass="28240">MGDLVTLTAMVLSASNVGDYDRRLVLLTKERGKISAFAKGARRPNSPFLAICQPFSFGQFSFYEGRSSYNLHHADISNYFTELRGDLNTVYLGMYFCEFADYLTNENNDELAILKLLYQSLRALAKGTIPHSLVRCIYEIKILAFYGQAMSVFCCVSCGKEDNLIAFHSQSGGVLCKDCVQQIKYPLKIRESTLYALQYILSSPLEKLYTFTVSSEVLRELREITNEYVKYYVDKTFKTLEFLIDTY</sequence>
<gene>
    <name evidence="7 9" type="primary">recO</name>
    <name evidence="9" type="ORF">IAC13_00225</name>
</gene>
<name>A0A9D9HY75_9FIRM</name>
<reference evidence="9" key="1">
    <citation type="submission" date="2020-10" db="EMBL/GenBank/DDBJ databases">
        <authorList>
            <person name="Gilroy R."/>
        </authorList>
    </citation>
    <scope>NUCLEOTIDE SEQUENCE</scope>
    <source>
        <strain evidence="9">E3-2379</strain>
    </source>
</reference>
<comment type="function">
    <text evidence="7">Involved in DNA repair and RecF pathway recombination.</text>
</comment>
<accession>A0A9D9HY75</accession>
<keyword evidence="3 7" id="KW-0227">DNA damage</keyword>
<reference evidence="9" key="2">
    <citation type="journal article" date="2021" name="PeerJ">
        <title>Extensive microbial diversity within the chicken gut microbiome revealed by metagenomics and culture.</title>
        <authorList>
            <person name="Gilroy R."/>
            <person name="Ravi A."/>
            <person name="Getino M."/>
            <person name="Pursley I."/>
            <person name="Horton D.L."/>
            <person name="Alikhan N.F."/>
            <person name="Baker D."/>
            <person name="Gharbi K."/>
            <person name="Hall N."/>
            <person name="Watson M."/>
            <person name="Adriaenssens E.M."/>
            <person name="Foster-Nyarko E."/>
            <person name="Jarju S."/>
            <person name="Secka A."/>
            <person name="Antonio M."/>
            <person name="Oren A."/>
            <person name="Chaudhuri R.R."/>
            <person name="La Ragione R."/>
            <person name="Hildebrand F."/>
            <person name="Pallen M.J."/>
        </authorList>
    </citation>
    <scope>NUCLEOTIDE SEQUENCE</scope>
    <source>
        <strain evidence="9">E3-2379</strain>
    </source>
</reference>
<organism evidence="9 10">
    <name type="scientific">Candidatus Scybalomonas excrementavium</name>
    <dbReference type="NCBI Taxonomy" id="2840943"/>
    <lineage>
        <taxon>Bacteria</taxon>
        <taxon>Bacillati</taxon>
        <taxon>Bacillota</taxon>
        <taxon>Clostridia</taxon>
        <taxon>Lachnospirales</taxon>
        <taxon>Lachnospiraceae</taxon>
        <taxon>Lachnospiraceae incertae sedis</taxon>
        <taxon>Candidatus Scybalomonas</taxon>
    </lineage>
</organism>
<comment type="similarity">
    <text evidence="1 7">Belongs to the RecO family.</text>
</comment>
<dbReference type="NCBIfam" id="TIGR00613">
    <property type="entry name" value="reco"/>
    <property type="match status" value="1"/>
</dbReference>
<dbReference type="Pfam" id="PF02565">
    <property type="entry name" value="RecO_C"/>
    <property type="match status" value="1"/>
</dbReference>
<dbReference type="GO" id="GO:0006302">
    <property type="term" value="P:double-strand break repair"/>
    <property type="evidence" value="ECO:0007669"/>
    <property type="project" value="TreeGrafter"/>
</dbReference>
<keyword evidence="4 7" id="KW-0233">DNA recombination</keyword>
<dbReference type="Pfam" id="PF11967">
    <property type="entry name" value="RecO_N"/>
    <property type="match status" value="1"/>
</dbReference>